<evidence type="ECO:0000256" key="5">
    <source>
        <dbReference type="ARBA" id="ARBA00022989"/>
    </source>
</evidence>
<keyword evidence="4 7" id="KW-0812">Transmembrane</keyword>
<reference evidence="8 9" key="1">
    <citation type="submission" date="2020-05" db="EMBL/GenBank/DDBJ databases">
        <title>Distinct polysaccharide utilization as determinants for interspecies competition between intestinal Prevotella spp.</title>
        <authorList>
            <person name="Galvez E.J.C."/>
            <person name="Iljazovic A."/>
            <person name="Strowig T."/>
        </authorList>
    </citation>
    <scope>NUCLEOTIDE SEQUENCE [LARGE SCALE GENOMIC DNA]</scope>
    <source>
        <strain evidence="8 9">PCHR</strain>
    </source>
</reference>
<dbReference type="PANTHER" id="PTHR30250:SF10">
    <property type="entry name" value="LIPOPOLYSACCHARIDE BIOSYNTHESIS PROTEIN WZXC"/>
    <property type="match status" value="1"/>
</dbReference>
<sequence>MKSVKQETLSGVKWTAIEKFSVQGIQFLLGLIMARLLSPSDYGTVGMLAIFFAVSQTFIDSGFGNALVRKIDRTETDFSTVFYFNIVVSVACYILLFTIAPWVGSFFNMSILCPILRVQSINLILNSMMGIQVAKLTIDINFKALAKRSLWSSIVSGVFGIILAYNGFGVWALVYQSILSTFINLVFIWIYCKWKPRREFSWQSFRELFSYGSKLLLSGLLNTIYVNLTPIIIGKYFSPRDLGFYSRGTHLARYPGDNINGVLQRVTFPVFAKLQNDDEHLIHAYRKYISITSMCIFYGCVLMASIGKPLVLLLLSSKWAEAIIYLQIFSFSIMFDHINSINLNLLQVKGRSDLFLRLEIIKKTISTIILFASIPFGVIGICISKVIYTQIAVFINTYYTGKLFHLGYIDQFRDFGGYLILSIIACVPAYLLTFLDIPYIVTLILGASTSTILYFIFLRKNKYMHEVLETIKSKLHF</sequence>
<comment type="similarity">
    <text evidence="2">Belongs to the polysaccharide synthase family.</text>
</comment>
<accession>A0ABX2B425</accession>
<evidence type="ECO:0000256" key="1">
    <source>
        <dbReference type="ARBA" id="ARBA00004651"/>
    </source>
</evidence>
<feature type="transmembrane region" description="Helical" evidence="7">
    <location>
        <begin position="80"/>
        <end position="100"/>
    </location>
</feature>
<comment type="caution">
    <text evidence="8">The sequence shown here is derived from an EMBL/GenBank/DDBJ whole genome shotgun (WGS) entry which is preliminary data.</text>
</comment>
<dbReference type="InterPro" id="IPR050833">
    <property type="entry name" value="Poly_Biosynth_Transport"/>
</dbReference>
<dbReference type="Proteomes" id="UP000820977">
    <property type="component" value="Unassembled WGS sequence"/>
</dbReference>
<feature type="transmembrane region" description="Helical" evidence="7">
    <location>
        <begin position="288"/>
        <end position="315"/>
    </location>
</feature>
<keyword evidence="3" id="KW-1003">Cell membrane</keyword>
<evidence type="ECO:0000256" key="7">
    <source>
        <dbReference type="SAM" id="Phobius"/>
    </source>
</evidence>
<keyword evidence="6 7" id="KW-0472">Membrane</keyword>
<dbReference type="PANTHER" id="PTHR30250">
    <property type="entry name" value="PST FAMILY PREDICTED COLANIC ACID TRANSPORTER"/>
    <property type="match status" value="1"/>
</dbReference>
<feature type="transmembrane region" description="Helical" evidence="7">
    <location>
        <begin position="174"/>
        <end position="194"/>
    </location>
</feature>
<feature type="transmembrane region" description="Helical" evidence="7">
    <location>
        <begin position="439"/>
        <end position="458"/>
    </location>
</feature>
<feature type="transmembrane region" description="Helical" evidence="7">
    <location>
        <begin position="415"/>
        <end position="433"/>
    </location>
</feature>
<evidence type="ECO:0000313" key="8">
    <source>
        <dbReference type="EMBL" id="NPE25742.1"/>
    </source>
</evidence>
<proteinExistence type="inferred from homology"/>
<evidence type="ECO:0000256" key="3">
    <source>
        <dbReference type="ARBA" id="ARBA00022475"/>
    </source>
</evidence>
<keyword evidence="5 7" id="KW-1133">Transmembrane helix</keyword>
<comment type="subcellular location">
    <subcellularLocation>
        <location evidence="1">Cell membrane</location>
        <topology evidence="1">Multi-pass membrane protein</topology>
    </subcellularLocation>
</comment>
<evidence type="ECO:0000256" key="6">
    <source>
        <dbReference type="ARBA" id="ARBA00023136"/>
    </source>
</evidence>
<feature type="transmembrane region" description="Helical" evidence="7">
    <location>
        <begin position="44"/>
        <end position="68"/>
    </location>
</feature>
<feature type="transmembrane region" description="Helical" evidence="7">
    <location>
        <begin position="322"/>
        <end position="345"/>
    </location>
</feature>
<evidence type="ECO:0000313" key="9">
    <source>
        <dbReference type="Proteomes" id="UP000820977"/>
    </source>
</evidence>
<feature type="transmembrane region" description="Helical" evidence="7">
    <location>
        <begin position="365"/>
        <end position="395"/>
    </location>
</feature>
<feature type="transmembrane region" description="Helical" evidence="7">
    <location>
        <begin position="20"/>
        <end position="38"/>
    </location>
</feature>
<keyword evidence="9" id="KW-1185">Reference proteome</keyword>
<dbReference type="Pfam" id="PF13440">
    <property type="entry name" value="Polysacc_synt_3"/>
    <property type="match status" value="1"/>
</dbReference>
<organism evidence="8 9">
    <name type="scientific">Xylanibacter caecicola</name>
    <dbReference type="NCBI Taxonomy" id="2736294"/>
    <lineage>
        <taxon>Bacteria</taxon>
        <taxon>Pseudomonadati</taxon>
        <taxon>Bacteroidota</taxon>
        <taxon>Bacteroidia</taxon>
        <taxon>Bacteroidales</taxon>
        <taxon>Prevotellaceae</taxon>
        <taxon>Xylanibacter</taxon>
    </lineage>
</organism>
<evidence type="ECO:0000256" key="2">
    <source>
        <dbReference type="ARBA" id="ARBA00007430"/>
    </source>
</evidence>
<evidence type="ECO:0000256" key="4">
    <source>
        <dbReference type="ARBA" id="ARBA00022692"/>
    </source>
</evidence>
<dbReference type="EMBL" id="JABKKJ010000016">
    <property type="protein sequence ID" value="NPE25742.1"/>
    <property type="molecule type" value="Genomic_DNA"/>
</dbReference>
<protein>
    <submittedName>
        <fullName evidence="8">Lipopolysaccharide biosynthesis protein</fullName>
    </submittedName>
</protein>
<dbReference type="RefSeq" id="WP_172345207.1">
    <property type="nucleotide sequence ID" value="NZ_CATJFF010000028.1"/>
</dbReference>
<name>A0ABX2B425_9BACT</name>
<gene>
    <name evidence="8" type="ORF">HPS54_09490</name>
</gene>
<dbReference type="CDD" id="cd13127">
    <property type="entry name" value="MATE_tuaB_like"/>
    <property type="match status" value="1"/>
</dbReference>